<protein>
    <submittedName>
        <fullName evidence="1">Uncharacterized protein</fullName>
    </submittedName>
</protein>
<name>A0A2T0JP86_9ACTN</name>
<dbReference type="RefSeq" id="WP_275414984.1">
    <property type="nucleotide sequence ID" value="NZ_BOMO01000169.1"/>
</dbReference>
<sequence>MTAPAVPGLEAAFDAEVRLGPLEDHGTSTCVRPESAAAGHRQ</sequence>
<evidence type="ECO:0000313" key="2">
    <source>
        <dbReference type="Proteomes" id="UP000239415"/>
    </source>
</evidence>
<accession>A0A2T0JP86</accession>
<evidence type="ECO:0000313" key="1">
    <source>
        <dbReference type="EMBL" id="PRX09438.1"/>
    </source>
</evidence>
<reference evidence="1 2" key="1">
    <citation type="submission" date="2018-03" db="EMBL/GenBank/DDBJ databases">
        <title>Genomic Encyclopedia of Archaeal and Bacterial Type Strains, Phase II (KMG-II): from individual species to whole genera.</title>
        <authorList>
            <person name="Goeker M."/>
        </authorList>
    </citation>
    <scope>NUCLEOTIDE SEQUENCE [LARGE SCALE GENOMIC DNA]</scope>
    <source>
        <strain evidence="1 2">DSM 43146</strain>
    </source>
</reference>
<comment type="caution">
    <text evidence="1">The sequence shown here is derived from an EMBL/GenBank/DDBJ whole genome shotgun (WGS) entry which is preliminary data.</text>
</comment>
<proteinExistence type="predicted"/>
<dbReference type="EMBL" id="PVMZ01000036">
    <property type="protein sequence ID" value="PRX09438.1"/>
    <property type="molecule type" value="Genomic_DNA"/>
</dbReference>
<dbReference type="Proteomes" id="UP000239415">
    <property type="component" value="Unassembled WGS sequence"/>
</dbReference>
<organism evidence="1 2">
    <name type="scientific">Actinoplanes italicus</name>
    <dbReference type="NCBI Taxonomy" id="113567"/>
    <lineage>
        <taxon>Bacteria</taxon>
        <taxon>Bacillati</taxon>
        <taxon>Actinomycetota</taxon>
        <taxon>Actinomycetes</taxon>
        <taxon>Micromonosporales</taxon>
        <taxon>Micromonosporaceae</taxon>
        <taxon>Actinoplanes</taxon>
    </lineage>
</organism>
<keyword evidence="2" id="KW-1185">Reference proteome</keyword>
<dbReference type="AlphaFoldDB" id="A0A2T0JP86"/>
<gene>
    <name evidence="1" type="ORF">CLV67_13614</name>
</gene>